<feature type="compositionally biased region" description="Pro residues" evidence="1">
    <location>
        <begin position="105"/>
        <end position="117"/>
    </location>
</feature>
<sequence>MSDTPNNTPNNPDNSSSDPWGDEMTSEFDRRVRDLHEAPLTLDQVKGKAVTIKNKRRAAVAGAVLAAAAVIVPVAVAAGNGFGHDKADVAPATSTPSETATDPATPDPTPDPTPPPAAGAGVAYLEGADYHRADGTVTTLPSADYLDAAVLGDQVAAYRFAGENGVVDLIDGQTVSQTYEVRTSMVTAPDGATVAFVTTDDELVFLNGEHGEQSLGKVDPDVTLSAIIGDGDCGLESGCHPFLEHADFTTGDAFEINYEGPETAPAPGALQVHDADDRFLVSVTTKVTDDSTCGGLFERRSQQWVFQTCEHQVQEISPTGEFTTAFPSYYDGLGPGSFSILGTDGEPVAEKTAKDGVVERVGWLDDTHAVATVYDDGAWKIISLGVDGEEKVLVEGAAGAIEESPYHLTGL</sequence>
<feature type="region of interest" description="Disordered" evidence="1">
    <location>
        <begin position="1"/>
        <end position="31"/>
    </location>
</feature>
<reference evidence="3 4" key="1">
    <citation type="submission" date="2024-09" db="EMBL/GenBank/DDBJ databases">
        <authorList>
            <person name="Sun Q."/>
            <person name="Mori K."/>
        </authorList>
    </citation>
    <scope>NUCLEOTIDE SEQUENCE [LARGE SCALE GENOMIC DNA]</scope>
    <source>
        <strain evidence="3 4">JCM 9626</strain>
    </source>
</reference>
<keyword evidence="4" id="KW-1185">Reference proteome</keyword>
<evidence type="ECO:0000313" key="3">
    <source>
        <dbReference type="EMBL" id="MFB9313676.1"/>
    </source>
</evidence>
<feature type="compositionally biased region" description="Low complexity" evidence="1">
    <location>
        <begin position="1"/>
        <end position="19"/>
    </location>
</feature>
<dbReference type="EMBL" id="JBHMDG010000012">
    <property type="protein sequence ID" value="MFB9313676.1"/>
    <property type="molecule type" value="Genomic_DNA"/>
</dbReference>
<keyword evidence="2" id="KW-0812">Transmembrane</keyword>
<accession>A0ABV5KAB7</accession>
<gene>
    <name evidence="3" type="ORF">ACFFRI_11535</name>
</gene>
<evidence type="ECO:0000256" key="1">
    <source>
        <dbReference type="SAM" id="MobiDB-lite"/>
    </source>
</evidence>
<keyword evidence="2" id="KW-1133">Transmembrane helix</keyword>
<feature type="region of interest" description="Disordered" evidence="1">
    <location>
        <begin position="87"/>
        <end position="120"/>
    </location>
</feature>
<protein>
    <submittedName>
        <fullName evidence="3">Uncharacterized protein</fullName>
    </submittedName>
</protein>
<evidence type="ECO:0000256" key="2">
    <source>
        <dbReference type="SAM" id="Phobius"/>
    </source>
</evidence>
<proteinExistence type="predicted"/>
<feature type="compositionally biased region" description="Low complexity" evidence="1">
    <location>
        <begin position="90"/>
        <end position="104"/>
    </location>
</feature>
<feature type="transmembrane region" description="Helical" evidence="2">
    <location>
        <begin position="58"/>
        <end position="78"/>
    </location>
</feature>
<organism evidence="3 4">
    <name type="scientific">Nocardioides plantarum</name>
    <dbReference type="NCBI Taxonomy" id="29299"/>
    <lineage>
        <taxon>Bacteria</taxon>
        <taxon>Bacillati</taxon>
        <taxon>Actinomycetota</taxon>
        <taxon>Actinomycetes</taxon>
        <taxon>Propionibacteriales</taxon>
        <taxon>Nocardioidaceae</taxon>
        <taxon>Nocardioides</taxon>
    </lineage>
</organism>
<dbReference type="SUPFAM" id="SSF82171">
    <property type="entry name" value="DPP6 N-terminal domain-like"/>
    <property type="match status" value="1"/>
</dbReference>
<keyword evidence="2" id="KW-0472">Membrane</keyword>
<evidence type="ECO:0000313" key="4">
    <source>
        <dbReference type="Proteomes" id="UP001589750"/>
    </source>
</evidence>
<comment type="caution">
    <text evidence="3">The sequence shown here is derived from an EMBL/GenBank/DDBJ whole genome shotgun (WGS) entry which is preliminary data.</text>
</comment>
<name>A0ABV5KAB7_9ACTN</name>
<dbReference type="RefSeq" id="WP_140007728.1">
    <property type="nucleotide sequence ID" value="NZ_JBHMDG010000012.1"/>
</dbReference>
<dbReference type="Proteomes" id="UP001589750">
    <property type="component" value="Unassembled WGS sequence"/>
</dbReference>